<dbReference type="GO" id="GO:0006096">
    <property type="term" value="P:glycolytic process"/>
    <property type="evidence" value="ECO:0007669"/>
    <property type="project" value="UniProtKB-UniRule"/>
</dbReference>
<proteinExistence type="inferred from homology"/>
<keyword evidence="6" id="KW-0963">Cytoplasm</keyword>
<dbReference type="Pfam" id="PF03952">
    <property type="entry name" value="Enolase_N"/>
    <property type="match status" value="1"/>
</dbReference>
<dbReference type="PATRIC" id="fig|1685125.3.peg.557"/>
<feature type="binding site" evidence="6">
    <location>
        <position position="361"/>
    </location>
    <ligand>
        <name>(2R)-2-phosphoglycerate</name>
        <dbReference type="ChEBI" id="CHEBI:58289"/>
    </ligand>
</feature>
<dbReference type="SMART" id="SM01192">
    <property type="entry name" value="Enolase_C"/>
    <property type="match status" value="1"/>
</dbReference>
<dbReference type="SUPFAM" id="SSF51604">
    <property type="entry name" value="Enolase C-terminal domain-like"/>
    <property type="match status" value="1"/>
</dbReference>
<comment type="cofactor">
    <cofactor evidence="9">
        <name>Mg(2+)</name>
        <dbReference type="ChEBI" id="CHEBI:18420"/>
    </cofactor>
    <text evidence="9">Mg(2+) is required for catalysis and for stabilizing the dimer.</text>
</comment>
<dbReference type="GO" id="GO:0004634">
    <property type="term" value="F:phosphopyruvate hydratase activity"/>
    <property type="evidence" value="ECO:0007669"/>
    <property type="project" value="UniProtKB-UniRule"/>
</dbReference>
<feature type="binding site" evidence="6">
    <location>
        <position position="332"/>
    </location>
    <ligand>
        <name>(2R)-2-phosphoglycerate</name>
        <dbReference type="ChEBI" id="CHEBI:58289"/>
    </ligand>
</feature>
<dbReference type="HAMAP" id="MF_00318">
    <property type="entry name" value="Enolase"/>
    <property type="match status" value="1"/>
</dbReference>
<dbReference type="PRINTS" id="PR00148">
    <property type="entry name" value="ENOLASE"/>
</dbReference>
<feature type="binding site" evidence="6 9">
    <location>
        <position position="281"/>
    </location>
    <ligand>
        <name>Mg(2+)</name>
        <dbReference type="ChEBI" id="CHEBI:18420"/>
    </ligand>
</feature>
<dbReference type="SFLD" id="SFLDF00002">
    <property type="entry name" value="enolase"/>
    <property type="match status" value="1"/>
</dbReference>
<dbReference type="InterPro" id="IPR020811">
    <property type="entry name" value="Enolase_N"/>
</dbReference>
<reference evidence="13" key="1">
    <citation type="submission" date="2015-06" db="EMBL/GenBank/DDBJ databases">
        <title>New insights into the roles of widespread benthic archaea in carbon and nitrogen cycling.</title>
        <authorList>
            <person name="Lazar C.S."/>
            <person name="Baker B.J."/>
            <person name="Seitz K.W."/>
            <person name="Hyde A.S."/>
            <person name="Dick G.J."/>
            <person name="Hinrichs K.-U."/>
            <person name="Teske A.P."/>
        </authorList>
    </citation>
    <scope>NUCLEOTIDE SEQUENCE [LARGE SCALE GENOMIC DNA]</scope>
</reference>
<feature type="domain" description="Enolase N-terminal" evidence="11">
    <location>
        <begin position="5"/>
        <end position="126"/>
    </location>
</feature>
<gene>
    <name evidence="6" type="primary">eno</name>
    <name evidence="12" type="ORF">AC478_02430</name>
</gene>
<comment type="catalytic activity">
    <reaction evidence="6">
        <text>(2R)-2-phosphoglycerate = phosphoenolpyruvate + H2O</text>
        <dbReference type="Rhea" id="RHEA:10164"/>
        <dbReference type="ChEBI" id="CHEBI:15377"/>
        <dbReference type="ChEBI" id="CHEBI:58289"/>
        <dbReference type="ChEBI" id="CHEBI:58702"/>
        <dbReference type="EC" id="4.2.1.11"/>
    </reaction>
</comment>
<evidence type="ECO:0000313" key="12">
    <source>
        <dbReference type="EMBL" id="KON31678.1"/>
    </source>
</evidence>
<keyword evidence="6" id="KW-0964">Secreted</keyword>
<keyword evidence="6 9" id="KW-0479">Metal-binding</keyword>
<dbReference type="SFLD" id="SFLDS00001">
    <property type="entry name" value="Enolase"/>
    <property type="match status" value="1"/>
</dbReference>
<dbReference type="SMART" id="SM01193">
    <property type="entry name" value="Enolase_N"/>
    <property type="match status" value="1"/>
</dbReference>
<name>A0A0M0BSU4_9ARCH</name>
<feature type="binding site" evidence="8">
    <location>
        <position position="147"/>
    </location>
    <ligand>
        <name>substrate</name>
    </ligand>
</feature>
<dbReference type="AlphaFoldDB" id="A0A0M0BSU4"/>
<dbReference type="EMBL" id="LFWV01000028">
    <property type="protein sequence ID" value="KON31678.1"/>
    <property type="molecule type" value="Genomic_DNA"/>
</dbReference>
<evidence type="ECO:0000259" key="10">
    <source>
        <dbReference type="SMART" id="SM01192"/>
    </source>
</evidence>
<sequence>MSSIIEDLIARKIFNNRGEETIEVDVITTSGFGRASAPAGKSRGKAEVAYYPQGGVDQALKAIDDLVAPELAGLNADFQEEIDNILHEIDGTTNFKVIGGNTAFAVSIANAEAAANSHNLLLFQFLGGNTANTLPYPLGNTISGGQHTRGKAPDIQEFLALPHGAETFLEAATANAQIHKRIGELLKKKDKLFSGGKSSEGAWIANIGNLDAFEIIAKACEEVANELDFECGFGVDVAAASMWNAKEKKYVYQRDNKKMDTGAHLEFLLNLIEKYHLVYVEDAFDEEDFESFSELTKKTKKCLICGDDLFTTNNERLNYGIKLNAANSIIIKVNQIGTLTDASETIGNAQSHGYTTVMSHRSGDTCDWHIAQLAVAYKCPIIKTGIVEGARIAKINELVRIEHFLGNRAKMADLNI</sequence>
<comment type="subcellular location">
    <subcellularLocation>
        <location evidence="6">Cytoplasm</location>
    </subcellularLocation>
    <subcellularLocation>
        <location evidence="6">Secreted</location>
    </subcellularLocation>
    <subcellularLocation>
        <location evidence="6">Cell surface</location>
    </subcellularLocation>
    <text evidence="6">Fractions of enolase are present in both the cytoplasm and on the cell surface.</text>
</comment>
<dbReference type="InterPro" id="IPR036849">
    <property type="entry name" value="Enolase-like_C_sf"/>
</dbReference>
<feature type="binding site" evidence="8">
    <location>
        <position position="383"/>
    </location>
    <ligand>
        <name>substrate</name>
    </ligand>
</feature>
<evidence type="ECO:0000256" key="4">
    <source>
        <dbReference type="ARBA" id="ARBA00023152"/>
    </source>
</evidence>
<dbReference type="Pfam" id="PF00113">
    <property type="entry name" value="Enolase_C"/>
    <property type="match status" value="1"/>
</dbReference>
<accession>A0A0M0BSU4</accession>
<feature type="binding site" evidence="6">
    <location>
        <position position="383"/>
    </location>
    <ligand>
        <name>(2R)-2-phosphoglycerate</name>
        <dbReference type="ChEBI" id="CHEBI:58289"/>
    </ligand>
</feature>
<comment type="caution">
    <text evidence="12">The sequence shown here is derived from an EMBL/GenBank/DDBJ whole genome shotgun (WGS) entry which is preliminary data.</text>
</comment>
<dbReference type="GO" id="GO:0000015">
    <property type="term" value="C:phosphopyruvate hydratase complex"/>
    <property type="evidence" value="ECO:0007669"/>
    <property type="project" value="InterPro"/>
</dbReference>
<dbReference type="GO" id="GO:0009986">
    <property type="term" value="C:cell surface"/>
    <property type="evidence" value="ECO:0007669"/>
    <property type="project" value="UniProtKB-SubCell"/>
</dbReference>
<evidence type="ECO:0000256" key="7">
    <source>
        <dbReference type="PIRSR" id="PIRSR001400-1"/>
    </source>
</evidence>
<dbReference type="InterPro" id="IPR029017">
    <property type="entry name" value="Enolase-like_N"/>
</dbReference>
<feature type="binding site" evidence="6 9">
    <location>
        <position position="307"/>
    </location>
    <ligand>
        <name>Mg(2+)</name>
        <dbReference type="ChEBI" id="CHEBI:18420"/>
    </ligand>
</feature>
<dbReference type="SFLD" id="SFLDG00178">
    <property type="entry name" value="enolase"/>
    <property type="match status" value="1"/>
</dbReference>
<feature type="binding site" evidence="6">
    <location>
        <position position="156"/>
    </location>
    <ligand>
        <name>(2R)-2-phosphoglycerate</name>
        <dbReference type="ChEBI" id="CHEBI:58289"/>
    </ligand>
</feature>
<dbReference type="EC" id="4.2.1.11" evidence="6"/>
<dbReference type="InterPro" id="IPR020810">
    <property type="entry name" value="Enolase_C"/>
</dbReference>
<keyword evidence="5 6" id="KW-0456">Lyase</keyword>
<evidence type="ECO:0000256" key="2">
    <source>
        <dbReference type="ARBA" id="ARBA00009604"/>
    </source>
</evidence>
<evidence type="ECO:0000256" key="6">
    <source>
        <dbReference type="HAMAP-Rule" id="MF_00318"/>
    </source>
</evidence>
<comment type="pathway">
    <text evidence="1 6">Carbohydrate degradation; glycolysis; pyruvate from D-glyceraldehyde 3-phosphate: step 4/5.</text>
</comment>
<dbReference type="GO" id="GO:0005576">
    <property type="term" value="C:extracellular region"/>
    <property type="evidence" value="ECO:0007669"/>
    <property type="project" value="UniProtKB-SubCell"/>
</dbReference>
<feature type="binding site" evidence="8">
    <location>
        <position position="307"/>
    </location>
    <ligand>
        <name>substrate</name>
    </ligand>
</feature>
<protein>
    <recommendedName>
        <fullName evidence="6">Enolase</fullName>
        <ecNumber evidence="6">4.2.1.11</ecNumber>
    </recommendedName>
    <alternativeName>
        <fullName evidence="6">2-phospho-D-glycerate hydro-lyase</fullName>
    </alternativeName>
    <alternativeName>
        <fullName evidence="6">2-phosphoglycerate dehydratase</fullName>
    </alternativeName>
</protein>
<comment type="function">
    <text evidence="6">Catalyzes the reversible conversion of 2-phosphoglycerate (2-PG) into phosphoenolpyruvate (PEP). It is essential for the degradation of carbohydrates via glycolysis.</text>
</comment>
<feature type="binding site" evidence="6">
    <location>
        <position position="362"/>
    </location>
    <ligand>
        <name>(2R)-2-phosphoglycerate</name>
        <dbReference type="ChEBI" id="CHEBI:58289"/>
    </ligand>
</feature>
<dbReference type="GO" id="GO:0000287">
    <property type="term" value="F:magnesium ion binding"/>
    <property type="evidence" value="ECO:0007669"/>
    <property type="project" value="UniProtKB-UniRule"/>
</dbReference>
<evidence type="ECO:0000256" key="1">
    <source>
        <dbReference type="ARBA" id="ARBA00005031"/>
    </source>
</evidence>
<dbReference type="InterPro" id="IPR020809">
    <property type="entry name" value="Enolase_CS"/>
</dbReference>
<evidence type="ECO:0000256" key="9">
    <source>
        <dbReference type="PIRSR" id="PIRSR001400-3"/>
    </source>
</evidence>
<dbReference type="UniPathway" id="UPA00109">
    <property type="reaction ID" value="UER00187"/>
</dbReference>
<dbReference type="InterPro" id="IPR000941">
    <property type="entry name" value="Enolase"/>
</dbReference>
<evidence type="ECO:0000256" key="3">
    <source>
        <dbReference type="ARBA" id="ARBA00022842"/>
    </source>
</evidence>
<keyword evidence="4 6" id="KW-0324">Glycolysis</keyword>
<evidence type="ECO:0000259" key="11">
    <source>
        <dbReference type="SMART" id="SM01193"/>
    </source>
</evidence>
<feature type="binding site" evidence="6 9">
    <location>
        <position position="236"/>
    </location>
    <ligand>
        <name>Mg(2+)</name>
        <dbReference type="ChEBI" id="CHEBI:18420"/>
    </ligand>
</feature>
<feature type="domain" description="Enolase C-terminal TIM barrel" evidence="10">
    <location>
        <begin position="131"/>
        <end position="416"/>
    </location>
</feature>
<evidence type="ECO:0000256" key="5">
    <source>
        <dbReference type="ARBA" id="ARBA00023239"/>
    </source>
</evidence>
<feature type="active site" description="Proton donor" evidence="6 7">
    <location>
        <position position="200"/>
    </location>
</feature>
<feature type="active site" description="Proton acceptor" evidence="6 7">
    <location>
        <position position="332"/>
    </location>
</feature>
<dbReference type="Gene3D" id="3.20.20.120">
    <property type="entry name" value="Enolase-like C-terminal domain"/>
    <property type="match status" value="1"/>
</dbReference>
<organism evidence="12 13">
    <name type="scientific">miscellaneous Crenarchaeota group-1 archaeon SG8-32-3</name>
    <dbReference type="NCBI Taxonomy" id="1685125"/>
    <lineage>
        <taxon>Archaea</taxon>
        <taxon>Candidatus Bathyarchaeota</taxon>
        <taxon>MCG-1</taxon>
    </lineage>
</organism>
<dbReference type="PANTHER" id="PTHR11902">
    <property type="entry name" value="ENOLASE"/>
    <property type="match status" value="1"/>
</dbReference>
<keyword evidence="3 6" id="KW-0460">Magnesium</keyword>
<dbReference type="PROSITE" id="PS00164">
    <property type="entry name" value="ENOLASE"/>
    <property type="match status" value="1"/>
</dbReference>
<comment type="similarity">
    <text evidence="2 6">Belongs to the enolase family.</text>
</comment>
<dbReference type="SUPFAM" id="SSF54826">
    <property type="entry name" value="Enolase N-terminal domain-like"/>
    <property type="match status" value="1"/>
</dbReference>
<feature type="binding site" evidence="8">
    <location>
        <begin position="359"/>
        <end position="362"/>
    </location>
    <ligand>
        <name>substrate</name>
    </ligand>
</feature>
<dbReference type="PANTHER" id="PTHR11902:SF1">
    <property type="entry name" value="ENOLASE"/>
    <property type="match status" value="1"/>
</dbReference>
<comment type="cofactor">
    <cofactor evidence="6">
        <name>Mg(2+)</name>
        <dbReference type="ChEBI" id="CHEBI:18420"/>
    </cofactor>
    <text evidence="6">Binds a second Mg(2+) ion via substrate during catalysis.</text>
</comment>
<evidence type="ECO:0000256" key="8">
    <source>
        <dbReference type="PIRSR" id="PIRSR001400-2"/>
    </source>
</evidence>
<dbReference type="Proteomes" id="UP000054016">
    <property type="component" value="Unassembled WGS sequence"/>
</dbReference>
<evidence type="ECO:0000313" key="13">
    <source>
        <dbReference type="Proteomes" id="UP000054016"/>
    </source>
</evidence>
<dbReference type="PIRSF" id="PIRSF001400">
    <property type="entry name" value="Enolase"/>
    <property type="match status" value="1"/>
</dbReference>
<dbReference type="Gene3D" id="3.30.390.10">
    <property type="entry name" value="Enolase-like, N-terminal domain"/>
    <property type="match status" value="1"/>
</dbReference>
<feature type="binding site" evidence="8">
    <location>
        <position position="157"/>
    </location>
    <ligand>
        <name>substrate</name>
    </ligand>
</feature>
<feature type="binding site" evidence="8">
    <location>
        <position position="281"/>
    </location>
    <ligand>
        <name>substrate</name>
    </ligand>
</feature>